<evidence type="ECO:0000313" key="1">
    <source>
        <dbReference type="EMBL" id="KAK9180794.1"/>
    </source>
</evidence>
<evidence type="ECO:0000313" key="2">
    <source>
        <dbReference type="Proteomes" id="UP001428341"/>
    </source>
</evidence>
<name>A0AAP0LMZ0_9ROSI</name>
<accession>A0AAP0LMZ0</accession>
<sequence>MVEDPAEVVEERIYKIHITSHPGMSPSDLLLAKQECSQLLQQAISTLNLVRSLLDEESKEEEEDDDDEFFDNRLWQADGADVDWVAFEEQSDEGPKGVIGEAMKEEMDDMVSVFVDATRLRKGVIVEIVGSLSVHQAALFVEGLGQFLFALRDREILGKFNRCKIPIS</sequence>
<protein>
    <submittedName>
        <fullName evidence="1">Uncharacterized protein</fullName>
    </submittedName>
</protein>
<organism evidence="1 2">
    <name type="scientific">Citrus x changshan-huyou</name>
    <dbReference type="NCBI Taxonomy" id="2935761"/>
    <lineage>
        <taxon>Eukaryota</taxon>
        <taxon>Viridiplantae</taxon>
        <taxon>Streptophyta</taxon>
        <taxon>Embryophyta</taxon>
        <taxon>Tracheophyta</taxon>
        <taxon>Spermatophyta</taxon>
        <taxon>Magnoliopsida</taxon>
        <taxon>eudicotyledons</taxon>
        <taxon>Gunneridae</taxon>
        <taxon>Pentapetalae</taxon>
        <taxon>rosids</taxon>
        <taxon>malvids</taxon>
        <taxon>Sapindales</taxon>
        <taxon>Rutaceae</taxon>
        <taxon>Aurantioideae</taxon>
        <taxon>Citrus</taxon>
    </lineage>
</organism>
<proteinExistence type="predicted"/>
<comment type="caution">
    <text evidence="1">The sequence shown here is derived from an EMBL/GenBank/DDBJ whole genome shotgun (WGS) entry which is preliminary data.</text>
</comment>
<keyword evidence="2" id="KW-1185">Reference proteome</keyword>
<dbReference type="EMBL" id="JBCGBO010000024">
    <property type="protein sequence ID" value="KAK9180794.1"/>
    <property type="molecule type" value="Genomic_DNA"/>
</dbReference>
<dbReference type="AlphaFoldDB" id="A0AAP0LMZ0"/>
<gene>
    <name evidence="1" type="ORF">WN944_023929</name>
</gene>
<reference evidence="1 2" key="1">
    <citation type="submission" date="2024-05" db="EMBL/GenBank/DDBJ databases">
        <title>Haplotype-resolved chromosome-level genome assembly of Huyou (Citrus changshanensis).</title>
        <authorList>
            <person name="Miao C."/>
            <person name="Chen W."/>
            <person name="Wu Y."/>
            <person name="Wang L."/>
            <person name="Zhao S."/>
            <person name="Grierson D."/>
            <person name="Xu C."/>
            <person name="Chen K."/>
        </authorList>
    </citation>
    <scope>NUCLEOTIDE SEQUENCE [LARGE SCALE GENOMIC DNA]</scope>
    <source>
        <strain evidence="1">01-14</strain>
        <tissue evidence="1">Leaf</tissue>
    </source>
</reference>
<dbReference type="Proteomes" id="UP001428341">
    <property type="component" value="Unassembled WGS sequence"/>
</dbReference>